<gene>
    <name evidence="1" type="ORF">NMG93_01855</name>
</gene>
<organism evidence="1 2">
    <name type="scientific">Metamycoplasma hyosynoviae</name>
    <dbReference type="NCBI Taxonomy" id="29559"/>
    <lineage>
        <taxon>Bacteria</taxon>
        <taxon>Bacillati</taxon>
        <taxon>Mycoplasmatota</taxon>
        <taxon>Mycoplasmoidales</taxon>
        <taxon>Metamycoplasmataceae</taxon>
        <taxon>Metamycoplasma</taxon>
    </lineage>
</organism>
<dbReference type="GeneID" id="75105218"/>
<name>A0A9Q9BSL9_9BACT</name>
<dbReference type="Proteomes" id="UP001059349">
    <property type="component" value="Chromosome"/>
</dbReference>
<evidence type="ECO:0000313" key="2">
    <source>
        <dbReference type="Proteomes" id="UP001059349"/>
    </source>
</evidence>
<sequence>MLEHVQDKKGFIMTYDFEYSLFCDYCGEEECETKITCYYKNKEDQIFYVRDCDPISFRNKKIPLKIRKVLNNDI</sequence>
<reference evidence="1" key="1">
    <citation type="submission" date="2022-07" db="EMBL/GenBank/DDBJ databases">
        <title>Complete genome of Mycoplasma hyosynoviae B1.</title>
        <authorList>
            <person name="Spergser J."/>
        </authorList>
    </citation>
    <scope>NUCLEOTIDE SEQUENCE</scope>
    <source>
        <strain evidence="1">B1</strain>
    </source>
</reference>
<accession>A0A9Q9BSL9</accession>
<dbReference type="RefSeq" id="WP_254735162.1">
    <property type="nucleotide sequence ID" value="NZ_CP101127.1"/>
</dbReference>
<proteinExistence type="predicted"/>
<evidence type="ECO:0000313" key="1">
    <source>
        <dbReference type="EMBL" id="UTO25608.1"/>
    </source>
</evidence>
<dbReference type="EMBL" id="CP101127">
    <property type="protein sequence ID" value="UTO25608.1"/>
    <property type="molecule type" value="Genomic_DNA"/>
</dbReference>
<dbReference type="AlphaFoldDB" id="A0A9Q9BSL9"/>
<protein>
    <submittedName>
        <fullName evidence="1">Uncharacterized protein</fullName>
    </submittedName>
</protein>